<evidence type="ECO:0000256" key="2">
    <source>
        <dbReference type="ARBA" id="ARBA00005195"/>
    </source>
</evidence>
<feature type="region of interest" description="Disordered" evidence="12">
    <location>
        <begin position="571"/>
        <end position="590"/>
    </location>
</feature>
<dbReference type="SUPFAM" id="SSF51735">
    <property type="entry name" value="NAD(P)-binding Rossmann-fold domains"/>
    <property type="match status" value="1"/>
</dbReference>
<evidence type="ECO:0000256" key="3">
    <source>
        <dbReference type="ARBA" id="ARBA00007122"/>
    </source>
</evidence>
<dbReference type="InterPro" id="IPR000043">
    <property type="entry name" value="Adenosylhomocysteinase-like"/>
</dbReference>
<dbReference type="PROSITE" id="PS00739">
    <property type="entry name" value="ADOHCYASE_2"/>
    <property type="match status" value="1"/>
</dbReference>
<dbReference type="Gene3D" id="3.40.50.720">
    <property type="entry name" value="NAD(P)-binding Rossmann-like Domain"/>
    <property type="match status" value="1"/>
</dbReference>
<keyword evidence="7 10" id="KW-0520">NAD</keyword>
<comment type="catalytic activity">
    <reaction evidence="9 10">
        <text>S-adenosyl-L-homocysteine + H2O = L-homocysteine + adenosine</text>
        <dbReference type="Rhea" id="RHEA:21708"/>
        <dbReference type="ChEBI" id="CHEBI:15377"/>
        <dbReference type="ChEBI" id="CHEBI:16335"/>
        <dbReference type="ChEBI" id="CHEBI:57856"/>
        <dbReference type="ChEBI" id="CHEBI:58199"/>
        <dbReference type="EC" id="3.13.2.1"/>
    </reaction>
</comment>
<dbReference type="GO" id="GO:0005829">
    <property type="term" value="C:cytosol"/>
    <property type="evidence" value="ECO:0007669"/>
    <property type="project" value="TreeGrafter"/>
</dbReference>
<evidence type="ECO:0000256" key="10">
    <source>
        <dbReference type="RuleBase" id="RU000548"/>
    </source>
</evidence>
<evidence type="ECO:0000256" key="1">
    <source>
        <dbReference type="ARBA" id="ARBA00002639"/>
    </source>
</evidence>
<evidence type="ECO:0000256" key="7">
    <source>
        <dbReference type="ARBA" id="ARBA00023027"/>
    </source>
</evidence>
<name>A0AA35V1J3_LACSI</name>
<organism evidence="14 15">
    <name type="scientific">Lactuca saligna</name>
    <name type="common">Willowleaf lettuce</name>
    <dbReference type="NCBI Taxonomy" id="75948"/>
    <lineage>
        <taxon>Eukaryota</taxon>
        <taxon>Viridiplantae</taxon>
        <taxon>Streptophyta</taxon>
        <taxon>Embryophyta</taxon>
        <taxon>Tracheophyta</taxon>
        <taxon>Spermatophyta</taxon>
        <taxon>Magnoliopsida</taxon>
        <taxon>eudicotyledons</taxon>
        <taxon>Gunneridae</taxon>
        <taxon>Pentapetalae</taxon>
        <taxon>asterids</taxon>
        <taxon>campanulids</taxon>
        <taxon>Asterales</taxon>
        <taxon>Asteraceae</taxon>
        <taxon>Cichorioideae</taxon>
        <taxon>Cichorieae</taxon>
        <taxon>Lactucinae</taxon>
        <taxon>Lactuca</taxon>
    </lineage>
</organism>
<evidence type="ECO:0000313" key="14">
    <source>
        <dbReference type="EMBL" id="CAI9268684.1"/>
    </source>
</evidence>
<accession>A0AA35V1J3</accession>
<protein>
    <recommendedName>
        <fullName evidence="4 10">Adenosylhomocysteinase</fullName>
        <ecNumber evidence="8 10">3.13.2.1</ecNumber>
    </recommendedName>
</protein>
<feature type="domain" description="S-adenosyl-L-homocysteine hydrolase NAD binding" evidence="13">
    <location>
        <begin position="240"/>
        <end position="403"/>
    </location>
</feature>
<dbReference type="Pfam" id="PF00670">
    <property type="entry name" value="AdoHcyase_NAD"/>
    <property type="match status" value="1"/>
</dbReference>
<dbReference type="Pfam" id="PF05221">
    <property type="entry name" value="AdoHcyase"/>
    <property type="match status" value="1"/>
</dbReference>
<dbReference type="InterPro" id="IPR036291">
    <property type="entry name" value="NAD(P)-bd_dom_sf"/>
</dbReference>
<evidence type="ECO:0000259" key="13">
    <source>
        <dbReference type="SMART" id="SM00997"/>
    </source>
</evidence>
<keyword evidence="15" id="KW-1185">Reference proteome</keyword>
<dbReference type="GO" id="GO:0004013">
    <property type="term" value="F:adenosylhomocysteinase activity"/>
    <property type="evidence" value="ECO:0007669"/>
    <property type="project" value="UniProtKB-EC"/>
</dbReference>
<dbReference type="AlphaFoldDB" id="A0AA35V1J3"/>
<dbReference type="GO" id="GO:0006730">
    <property type="term" value="P:one-carbon metabolic process"/>
    <property type="evidence" value="ECO:0007669"/>
    <property type="project" value="UniProtKB-KW"/>
</dbReference>
<dbReference type="NCBIfam" id="NF004005">
    <property type="entry name" value="PRK05476.2-3"/>
    <property type="match status" value="1"/>
</dbReference>
<evidence type="ECO:0000256" key="12">
    <source>
        <dbReference type="SAM" id="MobiDB-lite"/>
    </source>
</evidence>
<evidence type="ECO:0000256" key="4">
    <source>
        <dbReference type="ARBA" id="ARBA00022091"/>
    </source>
</evidence>
<dbReference type="EC" id="3.13.2.1" evidence="8 10"/>
<evidence type="ECO:0000256" key="9">
    <source>
        <dbReference type="ARBA" id="ARBA00048858"/>
    </source>
</evidence>
<dbReference type="InterPro" id="IPR042172">
    <property type="entry name" value="Adenosylhomocyst_ase-like_sf"/>
</dbReference>
<comment type="pathway">
    <text evidence="2 10">Amino-acid biosynthesis; L-homocysteine biosynthesis; L-homocysteine from S-adenosyl-L-homocysteine: step 1/1.</text>
</comment>
<dbReference type="SMART" id="SM00997">
    <property type="entry name" value="AdoHcyase_NAD"/>
    <property type="match status" value="1"/>
</dbReference>
<dbReference type="PANTHER" id="PTHR23420:SF0">
    <property type="entry name" value="ADENOSYLHOMOCYSTEINASE"/>
    <property type="match status" value="1"/>
</dbReference>
<sequence>MALTVEKTSTGREYKVKDMSLADFGRLELELAEVEMPGLMSCRTEFGPSQPFKGARITGSLHMTIQTGVLIETLTALGAEVRWCSCNIFSTQDHAASAIARDSAAVFAWKGETLQEYWWCTERALDWGPGGGPDLIVDDGGDATLLIHEGVKAEEEFEKTGKLPDPTSTDNAEFQIVLSIIKEGLAVDPKKYHKMKDRLVGVSEETTTGVKRLYQMQANGTLLFPAINVNDSVTKSKFDNLYGCRHSLPDGLMRATDVMIAGKVAVVCGYGDVGKGCAAAMKQAGARVIVTEIDPICALQATMEGLQVLPLEDVVSDADIFVTTTGNKDIIMVSDMRKMKNNAIVCNIGHFDNEIDMLGLETYPGVKRITIKPQTDRWVFPETKTGIIILAEGRLMNLGCATGHPSFVMSCSFTNQVIAQLELWKERTTGKYKKEVYVLPKHLDEKVAALHLAKLGAKLTILSKDQADYINVPVEGPYKPLTYRTKHLANMTTVSQHHHHLLENLISEKYNRKPPPLLPFLWRLRQKGSNPFSHHPFSRTTTIDDTHFSTTCLNRRRRRIEMKRKEGREMGDIGMCSMGNGGAPPKSKSMVSSESESLAVPKRCRRSGASEWVEVKEEMVVLQTVEPSDSPLNSSSFRSTDEPLEEFVYFIRVSFIHLFFFPDQTQVLKWEMMDSNVFVFWTKTSIDVDERCVRLKSNSYTTTNIIDMVAAASIQLKEMEEKKIIGFEMKHLLNAQIVKHILELLCEGITVEIVVIFFVISVLKVELLPHQREMLNKFEFVTNAWLKLLRG</sequence>
<dbReference type="FunFam" id="3.40.50.720:FF:000004">
    <property type="entry name" value="Adenosylhomocysteinase"/>
    <property type="match status" value="1"/>
</dbReference>
<dbReference type="CDD" id="cd00401">
    <property type="entry name" value="SAHH"/>
    <property type="match status" value="1"/>
</dbReference>
<proteinExistence type="inferred from homology"/>
<comment type="function">
    <text evidence="1">Adenosylhomocysteine is a competitive inhibitor of S-adenosyl-L-methionine-dependent methyl transferase reactions; therefore adenosylhomocysteinase may play a key role in the control of methylations via regulation of the intracellular concentration of adenosylhomocysteine.</text>
</comment>
<dbReference type="Gene3D" id="3.40.50.1480">
    <property type="entry name" value="Adenosylhomocysteinase-like"/>
    <property type="match status" value="1"/>
</dbReference>
<evidence type="ECO:0000256" key="11">
    <source>
        <dbReference type="RuleBase" id="RU004166"/>
    </source>
</evidence>
<evidence type="ECO:0000313" key="15">
    <source>
        <dbReference type="Proteomes" id="UP001177003"/>
    </source>
</evidence>
<evidence type="ECO:0000256" key="6">
    <source>
        <dbReference type="ARBA" id="ARBA00022801"/>
    </source>
</evidence>
<dbReference type="InterPro" id="IPR020082">
    <property type="entry name" value="S-Ado-L-homoCys_hydrolase_CS"/>
</dbReference>
<evidence type="ECO:0000256" key="5">
    <source>
        <dbReference type="ARBA" id="ARBA00022563"/>
    </source>
</evidence>
<dbReference type="Proteomes" id="UP001177003">
    <property type="component" value="Chromosome 1"/>
</dbReference>
<reference evidence="14" key="1">
    <citation type="submission" date="2023-04" db="EMBL/GenBank/DDBJ databases">
        <authorList>
            <person name="Vijverberg K."/>
            <person name="Xiong W."/>
            <person name="Schranz E."/>
        </authorList>
    </citation>
    <scope>NUCLEOTIDE SEQUENCE</scope>
</reference>
<dbReference type="EMBL" id="OX465077">
    <property type="protein sequence ID" value="CAI9268684.1"/>
    <property type="molecule type" value="Genomic_DNA"/>
</dbReference>
<dbReference type="GO" id="GO:0033353">
    <property type="term" value="P:S-adenosylmethionine cycle"/>
    <property type="evidence" value="ECO:0007669"/>
    <property type="project" value="TreeGrafter"/>
</dbReference>
<dbReference type="InterPro" id="IPR015878">
    <property type="entry name" value="Ado_hCys_hydrolase_NAD-bd"/>
</dbReference>
<dbReference type="SMART" id="SM00996">
    <property type="entry name" value="AdoHcyase"/>
    <property type="match status" value="1"/>
</dbReference>
<dbReference type="PANTHER" id="PTHR23420">
    <property type="entry name" value="ADENOSYLHOMOCYSTEINASE"/>
    <property type="match status" value="1"/>
</dbReference>
<keyword evidence="6 10" id="KW-0378">Hydrolase</keyword>
<comment type="cofactor">
    <cofactor evidence="10">
        <name>NAD(+)</name>
        <dbReference type="ChEBI" id="CHEBI:57540"/>
    </cofactor>
    <text evidence="10">Binds 1 NAD(+) per subunit.</text>
</comment>
<evidence type="ECO:0000256" key="8">
    <source>
        <dbReference type="ARBA" id="ARBA00034527"/>
    </source>
</evidence>
<dbReference type="HAMAP" id="MF_00563">
    <property type="entry name" value="AdoHcyase"/>
    <property type="match status" value="1"/>
</dbReference>
<gene>
    <name evidence="14" type="ORF">LSALG_LOCUS9099</name>
</gene>
<dbReference type="SUPFAM" id="SSF52283">
    <property type="entry name" value="Formate/glycerate dehydrogenase catalytic domain-like"/>
    <property type="match status" value="2"/>
</dbReference>
<dbReference type="NCBIfam" id="TIGR00936">
    <property type="entry name" value="ahcY"/>
    <property type="match status" value="1"/>
</dbReference>
<comment type="similarity">
    <text evidence="3 11">Belongs to the adenosylhomocysteinase family.</text>
</comment>
<keyword evidence="5 10" id="KW-0554">One-carbon metabolism</keyword>